<dbReference type="AlphaFoldDB" id="A0A1G5FXM4"/>
<feature type="transmembrane region" description="Helical" evidence="7">
    <location>
        <begin position="379"/>
        <end position="399"/>
    </location>
</feature>
<evidence type="ECO:0000256" key="7">
    <source>
        <dbReference type="SAM" id="Phobius"/>
    </source>
</evidence>
<keyword evidence="4 7" id="KW-0812">Transmembrane</keyword>
<evidence type="ECO:0000313" key="8">
    <source>
        <dbReference type="EMBL" id="SCY43308.1"/>
    </source>
</evidence>
<dbReference type="Pfam" id="PF07690">
    <property type="entry name" value="MFS_1"/>
    <property type="match status" value="1"/>
</dbReference>
<organism evidence="8 9">
    <name type="scientific">Butyrivibrio hungatei</name>
    <dbReference type="NCBI Taxonomy" id="185008"/>
    <lineage>
        <taxon>Bacteria</taxon>
        <taxon>Bacillati</taxon>
        <taxon>Bacillota</taxon>
        <taxon>Clostridia</taxon>
        <taxon>Lachnospirales</taxon>
        <taxon>Lachnospiraceae</taxon>
        <taxon>Butyrivibrio</taxon>
    </lineage>
</organism>
<dbReference type="PANTHER" id="PTHR43266:SF2">
    <property type="entry name" value="MAJOR FACILITATOR SUPERFAMILY (MFS) PROFILE DOMAIN-CONTAINING PROTEIN"/>
    <property type="match status" value="1"/>
</dbReference>
<dbReference type="Gene3D" id="1.20.1250.20">
    <property type="entry name" value="MFS general substrate transporter like domains"/>
    <property type="match status" value="1"/>
</dbReference>
<dbReference type="GO" id="GO:0005886">
    <property type="term" value="C:plasma membrane"/>
    <property type="evidence" value="ECO:0007669"/>
    <property type="project" value="UniProtKB-SubCell"/>
</dbReference>
<feature type="transmembrane region" description="Helical" evidence="7">
    <location>
        <begin position="12"/>
        <end position="36"/>
    </location>
</feature>
<evidence type="ECO:0000256" key="2">
    <source>
        <dbReference type="ARBA" id="ARBA00022448"/>
    </source>
</evidence>
<dbReference type="InterPro" id="IPR036259">
    <property type="entry name" value="MFS_trans_sf"/>
</dbReference>
<feature type="transmembrane region" description="Helical" evidence="7">
    <location>
        <begin position="282"/>
        <end position="298"/>
    </location>
</feature>
<evidence type="ECO:0000313" key="9">
    <source>
        <dbReference type="Proteomes" id="UP000183047"/>
    </source>
</evidence>
<feature type="transmembrane region" description="Helical" evidence="7">
    <location>
        <begin position="304"/>
        <end position="329"/>
    </location>
</feature>
<evidence type="ECO:0000256" key="3">
    <source>
        <dbReference type="ARBA" id="ARBA00022475"/>
    </source>
</evidence>
<dbReference type="RefSeq" id="WP_074463001.1">
    <property type="nucleotide sequence ID" value="NZ_FMUR01000017.1"/>
</dbReference>
<evidence type="ECO:0000256" key="1">
    <source>
        <dbReference type="ARBA" id="ARBA00004651"/>
    </source>
</evidence>
<evidence type="ECO:0000256" key="4">
    <source>
        <dbReference type="ARBA" id="ARBA00022692"/>
    </source>
</evidence>
<dbReference type="GO" id="GO:0022857">
    <property type="term" value="F:transmembrane transporter activity"/>
    <property type="evidence" value="ECO:0007669"/>
    <property type="project" value="InterPro"/>
</dbReference>
<feature type="transmembrane region" description="Helical" evidence="7">
    <location>
        <begin position="252"/>
        <end position="270"/>
    </location>
</feature>
<dbReference type="CDD" id="cd06173">
    <property type="entry name" value="MFS_MefA_like"/>
    <property type="match status" value="1"/>
</dbReference>
<keyword evidence="6 7" id="KW-0472">Membrane</keyword>
<reference evidence="9" key="1">
    <citation type="submission" date="2016-10" db="EMBL/GenBank/DDBJ databases">
        <authorList>
            <person name="Varghese N."/>
            <person name="Submissions S."/>
        </authorList>
    </citation>
    <scope>NUCLEOTIDE SEQUENCE [LARGE SCALE GENOMIC DNA]</scope>
    <source>
        <strain evidence="9">XBD2006</strain>
    </source>
</reference>
<evidence type="ECO:0000256" key="6">
    <source>
        <dbReference type="ARBA" id="ARBA00023136"/>
    </source>
</evidence>
<sequence length="426" mass="45794">MKKESGFSKFLVLWSGDFISQIGGGLTSFGLGVYIYNKTGSAAQMALITLLGFLPTLVLSVPAGVLADMYDRRKLMMIGDGCSALGILYILLSMQKGDASLFQICIGVFISSVFSSLLEPSYRATVTDILSEEEFTKASGLVSLSGSARYLVSPVIAGLLLGLYDINLLLVLDICTFFVTLATTAFVKKSIVTSEKAKRESFFRSLSEGWNGVYSRNGVMQLILISSLISMFIGVIQILSEPLILSFTDAKTLGISETVCALGMLFTALLTGISGIKKNQSRVLSVSLMMAGAFMILFSMTENVMIICTFGFLFFAMLPPANSCLDYLARTNIPNEMQGRVWGFIGLISQLGYIPAYALSGVLADGIGSAFDIGGGRGAAWVIAISGMLLMASALGFLFSGRIRSLEWGSDLNVTYKKQKEISNIV</sequence>
<dbReference type="PANTHER" id="PTHR43266">
    <property type="entry name" value="MACROLIDE-EFFLUX PROTEIN"/>
    <property type="match status" value="1"/>
</dbReference>
<dbReference type="SUPFAM" id="SSF103473">
    <property type="entry name" value="MFS general substrate transporter"/>
    <property type="match status" value="1"/>
</dbReference>
<feature type="transmembrane region" description="Helical" evidence="7">
    <location>
        <begin position="42"/>
        <end position="63"/>
    </location>
</feature>
<keyword evidence="2" id="KW-0813">Transport</keyword>
<feature type="transmembrane region" description="Helical" evidence="7">
    <location>
        <begin position="222"/>
        <end position="240"/>
    </location>
</feature>
<name>A0A1G5FXM4_9FIRM</name>
<accession>A0A1G5FXM4</accession>
<feature type="transmembrane region" description="Helical" evidence="7">
    <location>
        <begin position="100"/>
        <end position="118"/>
    </location>
</feature>
<dbReference type="Proteomes" id="UP000183047">
    <property type="component" value="Unassembled WGS sequence"/>
</dbReference>
<dbReference type="OrthoDB" id="9763297at2"/>
<comment type="subcellular location">
    <subcellularLocation>
        <location evidence="1">Cell membrane</location>
        <topology evidence="1">Multi-pass membrane protein</topology>
    </subcellularLocation>
</comment>
<keyword evidence="9" id="KW-1185">Reference proteome</keyword>
<gene>
    <name evidence="8" type="ORF">SAMN02910451_02568</name>
</gene>
<dbReference type="InterPro" id="IPR011701">
    <property type="entry name" value="MFS"/>
</dbReference>
<proteinExistence type="predicted"/>
<keyword evidence="5 7" id="KW-1133">Transmembrane helix</keyword>
<evidence type="ECO:0000256" key="5">
    <source>
        <dbReference type="ARBA" id="ARBA00022989"/>
    </source>
</evidence>
<dbReference type="EMBL" id="FMUR01000017">
    <property type="protein sequence ID" value="SCY43308.1"/>
    <property type="molecule type" value="Genomic_DNA"/>
</dbReference>
<feature type="transmembrane region" description="Helical" evidence="7">
    <location>
        <begin position="341"/>
        <end position="359"/>
    </location>
</feature>
<keyword evidence="3" id="KW-1003">Cell membrane</keyword>
<protein>
    <submittedName>
        <fullName evidence="8">Major Facilitator Superfamily protein</fullName>
    </submittedName>
</protein>